<protein>
    <submittedName>
        <fullName evidence="2">CYTH domain-containing protein</fullName>
    </submittedName>
</protein>
<dbReference type="RefSeq" id="WP_379927367.1">
    <property type="nucleotide sequence ID" value="NZ_JBHUMM010000001.1"/>
</dbReference>
<dbReference type="PANTHER" id="PTHR40114:SF1">
    <property type="entry name" value="SLR0698 PROTEIN"/>
    <property type="match status" value="1"/>
</dbReference>
<dbReference type="SMART" id="SM01118">
    <property type="entry name" value="CYTH"/>
    <property type="match status" value="1"/>
</dbReference>
<dbReference type="Proteomes" id="UP001597497">
    <property type="component" value="Unassembled WGS sequence"/>
</dbReference>
<dbReference type="PIRSF" id="PIRSF016487">
    <property type="entry name" value="CYTH_UCP016487"/>
    <property type="match status" value="1"/>
</dbReference>
<dbReference type="SUPFAM" id="SSF55154">
    <property type="entry name" value="CYTH-like phosphatases"/>
    <property type="match status" value="1"/>
</dbReference>
<dbReference type="EMBL" id="JBHUMM010000001">
    <property type="protein sequence ID" value="MFD2670016.1"/>
    <property type="molecule type" value="Genomic_DNA"/>
</dbReference>
<keyword evidence="3" id="KW-1185">Reference proteome</keyword>
<evidence type="ECO:0000313" key="3">
    <source>
        <dbReference type="Proteomes" id="UP001597497"/>
    </source>
</evidence>
<name>A0ABW5R5J2_9BACL</name>
<evidence type="ECO:0000313" key="2">
    <source>
        <dbReference type="EMBL" id="MFD2670016.1"/>
    </source>
</evidence>
<gene>
    <name evidence="2" type="ORF">ACFSUC_00165</name>
</gene>
<proteinExistence type="predicted"/>
<organism evidence="2 3">
    <name type="scientific">Marinicrinis sediminis</name>
    <dbReference type="NCBI Taxonomy" id="1652465"/>
    <lineage>
        <taxon>Bacteria</taxon>
        <taxon>Bacillati</taxon>
        <taxon>Bacillota</taxon>
        <taxon>Bacilli</taxon>
        <taxon>Bacillales</taxon>
        <taxon>Paenibacillaceae</taxon>
    </lineage>
</organism>
<dbReference type="InterPro" id="IPR012042">
    <property type="entry name" value="NeuTTM/CthTTM-like"/>
</dbReference>
<dbReference type="InterPro" id="IPR033469">
    <property type="entry name" value="CYTH-like_dom_sf"/>
</dbReference>
<comment type="caution">
    <text evidence="2">The sequence shown here is derived from an EMBL/GenBank/DDBJ whole genome shotgun (WGS) entry which is preliminary data.</text>
</comment>
<dbReference type="InterPro" id="IPR023577">
    <property type="entry name" value="CYTH_domain"/>
</dbReference>
<reference evidence="3" key="1">
    <citation type="journal article" date="2019" name="Int. J. Syst. Evol. Microbiol.">
        <title>The Global Catalogue of Microorganisms (GCM) 10K type strain sequencing project: providing services to taxonomists for standard genome sequencing and annotation.</title>
        <authorList>
            <consortium name="The Broad Institute Genomics Platform"/>
            <consortium name="The Broad Institute Genome Sequencing Center for Infectious Disease"/>
            <person name="Wu L."/>
            <person name="Ma J."/>
        </authorList>
    </citation>
    <scope>NUCLEOTIDE SEQUENCE [LARGE SCALE GENOMIC DNA]</scope>
    <source>
        <strain evidence="3">KCTC 33676</strain>
    </source>
</reference>
<dbReference type="PROSITE" id="PS51707">
    <property type="entry name" value="CYTH"/>
    <property type="match status" value="1"/>
</dbReference>
<feature type="domain" description="CYTH" evidence="1">
    <location>
        <begin position="2"/>
        <end position="165"/>
    </location>
</feature>
<accession>A0ABW5R5J2</accession>
<sequence length="167" mass="20128">MSLEIERKYRLTQYPHEWIENGTLQVLKRQYMEQTYLAHTRDQEVRIRKISDLNHSEQCEYTHTIKQGFGMTREEFELKLLPEIYEQLLASLGKIPLQKTRTTLAWETYKLEIDEYHQYDMQVVEVEFDSVEQAEQFQPPPWFGNEVGVEEEYRNKTMWAKLQTSEG</sequence>
<evidence type="ECO:0000259" key="1">
    <source>
        <dbReference type="PROSITE" id="PS51707"/>
    </source>
</evidence>
<dbReference type="PANTHER" id="PTHR40114">
    <property type="entry name" value="SLR0698 PROTEIN"/>
    <property type="match status" value="1"/>
</dbReference>
<dbReference type="Pfam" id="PF01928">
    <property type="entry name" value="CYTH"/>
    <property type="match status" value="1"/>
</dbReference>
<dbReference type="Gene3D" id="2.40.320.10">
    <property type="entry name" value="Hypothetical Protein Pfu-838710-001"/>
    <property type="match status" value="1"/>
</dbReference>